<evidence type="ECO:0000256" key="1">
    <source>
        <dbReference type="ARBA" id="ARBA00004651"/>
    </source>
</evidence>
<feature type="transmembrane region" description="Helical" evidence="14">
    <location>
        <begin position="93"/>
        <end position="111"/>
    </location>
</feature>
<gene>
    <name evidence="14" type="primary">uppP</name>
    <name evidence="15" type="ORF">UBAL3_95680136</name>
</gene>
<dbReference type="GO" id="GO:0009252">
    <property type="term" value="P:peptidoglycan biosynthetic process"/>
    <property type="evidence" value="ECO:0007669"/>
    <property type="project" value="UniProtKB-KW"/>
</dbReference>
<evidence type="ECO:0000256" key="13">
    <source>
        <dbReference type="ARBA" id="ARBA00047594"/>
    </source>
</evidence>
<dbReference type="GO" id="GO:0008360">
    <property type="term" value="P:regulation of cell shape"/>
    <property type="evidence" value="ECO:0007669"/>
    <property type="project" value="UniProtKB-KW"/>
</dbReference>
<dbReference type="Proteomes" id="UP000009374">
    <property type="component" value="Unassembled WGS sequence"/>
</dbReference>
<dbReference type="InterPro" id="IPR003824">
    <property type="entry name" value="UppP"/>
</dbReference>
<dbReference type="GO" id="GO:0050380">
    <property type="term" value="F:undecaprenyl-diphosphatase activity"/>
    <property type="evidence" value="ECO:0007669"/>
    <property type="project" value="UniProtKB-UniRule"/>
</dbReference>
<dbReference type="EC" id="3.6.1.27" evidence="3 14"/>
<feature type="transmembrane region" description="Helical" evidence="14">
    <location>
        <begin position="159"/>
        <end position="177"/>
    </location>
</feature>
<evidence type="ECO:0000256" key="5">
    <source>
        <dbReference type="ARBA" id="ARBA00022475"/>
    </source>
</evidence>
<evidence type="ECO:0000256" key="9">
    <source>
        <dbReference type="ARBA" id="ARBA00023136"/>
    </source>
</evidence>
<keyword evidence="7 14" id="KW-0378">Hydrolase</keyword>
<evidence type="ECO:0000256" key="6">
    <source>
        <dbReference type="ARBA" id="ARBA00022692"/>
    </source>
</evidence>
<evidence type="ECO:0000313" key="16">
    <source>
        <dbReference type="Proteomes" id="UP000009374"/>
    </source>
</evidence>
<dbReference type="GO" id="GO:0046677">
    <property type="term" value="P:response to antibiotic"/>
    <property type="evidence" value="ECO:0007669"/>
    <property type="project" value="UniProtKB-UniRule"/>
</dbReference>
<sequence>MTTLQALVIGATQGLTELAPISSLGHGVILPALLGWGEVEKDPSYLPFMVSLHLGTTAALLLYFYREWIIILRSLVVLPGGRQTPELLTARKVFFLLVAGTIPAGLLGLLLEKKIRHLFSAPSLAALFLILNGLLLILAEWMRRKGRGPGGMVLESLGLRRAFSIGIFQAVALLPGISRSGITMVGGLWSGLDHEDAARFSFLLSTPIIGAAGVLEVPKLLHHGSPGALHLALVGGGMAFVMAWLTTFLLMRYFRNYESTRALVPFGVYCLLAGAFSLYLLH</sequence>
<keyword evidence="14" id="KW-0573">Peptidoglycan synthesis</keyword>
<keyword evidence="6 14" id="KW-0812">Transmembrane</keyword>
<keyword evidence="8 14" id="KW-1133">Transmembrane helix</keyword>
<keyword evidence="9 14" id="KW-0472">Membrane</keyword>
<evidence type="ECO:0000256" key="12">
    <source>
        <dbReference type="ARBA" id="ARBA00032932"/>
    </source>
</evidence>
<dbReference type="Pfam" id="PF02673">
    <property type="entry name" value="BacA"/>
    <property type="match status" value="1"/>
</dbReference>
<accession>C6I0P5</accession>
<keyword evidence="14" id="KW-0133">Cell shape</keyword>
<reference evidence="15 16" key="1">
    <citation type="journal article" date="2009" name="Appl. Environ. Microbiol.">
        <title>Community genomic and proteomic analyses of chemoautotrophic iron-oxidizing "Leptospirillum rubarum" (Group II) and "Leptospirillum ferrodiazotrophum" (Group III) bacteria in acid mine drainage biofilms.</title>
        <authorList>
            <person name="Goltsman D.S."/>
            <person name="Denef V.J."/>
            <person name="Singer S.W."/>
            <person name="VerBerkmoes N.C."/>
            <person name="Lefsrud M."/>
            <person name="Mueller R.S."/>
            <person name="Dick G.J."/>
            <person name="Sun C.L."/>
            <person name="Wheeler K.E."/>
            <person name="Zemla A."/>
            <person name="Baker B.J."/>
            <person name="Hauser L."/>
            <person name="Land M."/>
            <person name="Shah M.B."/>
            <person name="Thelen M.P."/>
            <person name="Hettich R.L."/>
            <person name="Banfield J.F."/>
        </authorList>
    </citation>
    <scope>NUCLEOTIDE SEQUENCE [LARGE SCALE GENOMIC DNA]</scope>
</reference>
<comment type="function">
    <text evidence="14">Catalyzes the dephosphorylation of undecaprenyl diphosphate (UPP). Confers resistance to bacitracin.</text>
</comment>
<name>C6I0P5_9BACT</name>
<evidence type="ECO:0000256" key="11">
    <source>
        <dbReference type="ARBA" id="ARBA00032707"/>
    </source>
</evidence>
<dbReference type="GO" id="GO:0005886">
    <property type="term" value="C:plasma membrane"/>
    <property type="evidence" value="ECO:0007669"/>
    <property type="project" value="UniProtKB-SubCell"/>
</dbReference>
<comment type="catalytic activity">
    <reaction evidence="13 14">
        <text>di-trans,octa-cis-undecaprenyl diphosphate + H2O = di-trans,octa-cis-undecaprenyl phosphate + phosphate + H(+)</text>
        <dbReference type="Rhea" id="RHEA:28094"/>
        <dbReference type="ChEBI" id="CHEBI:15377"/>
        <dbReference type="ChEBI" id="CHEBI:15378"/>
        <dbReference type="ChEBI" id="CHEBI:43474"/>
        <dbReference type="ChEBI" id="CHEBI:58405"/>
        <dbReference type="ChEBI" id="CHEBI:60392"/>
        <dbReference type="EC" id="3.6.1.27"/>
    </reaction>
</comment>
<dbReference type="PANTHER" id="PTHR30622:SF4">
    <property type="entry name" value="UNDECAPRENYL-DIPHOSPHATASE"/>
    <property type="match status" value="1"/>
</dbReference>
<evidence type="ECO:0000256" key="2">
    <source>
        <dbReference type="ARBA" id="ARBA00010621"/>
    </source>
</evidence>
<comment type="miscellaneous">
    <text evidence="14">Bacitracin is thought to be involved in the inhibition of peptidoglycan synthesis by sequestering undecaprenyl diphosphate, thereby reducing the pool of lipid carrier available.</text>
</comment>
<feature type="transmembrane region" description="Helical" evidence="14">
    <location>
        <begin position="227"/>
        <end position="250"/>
    </location>
</feature>
<keyword evidence="16" id="KW-1185">Reference proteome</keyword>
<feature type="transmembrane region" description="Helical" evidence="14">
    <location>
        <begin position="262"/>
        <end position="281"/>
    </location>
</feature>
<keyword evidence="10 14" id="KW-0046">Antibiotic resistance</keyword>
<feature type="transmembrane region" description="Helical" evidence="14">
    <location>
        <begin position="45"/>
        <end position="65"/>
    </location>
</feature>
<keyword evidence="5 14" id="KW-1003">Cell membrane</keyword>
<dbReference type="EMBL" id="GG693887">
    <property type="protein sequence ID" value="EES51700.1"/>
    <property type="molecule type" value="Genomic_DNA"/>
</dbReference>
<evidence type="ECO:0000313" key="15">
    <source>
        <dbReference type="EMBL" id="EES51700.1"/>
    </source>
</evidence>
<evidence type="ECO:0000256" key="8">
    <source>
        <dbReference type="ARBA" id="ARBA00022989"/>
    </source>
</evidence>
<evidence type="ECO:0000256" key="3">
    <source>
        <dbReference type="ARBA" id="ARBA00012374"/>
    </source>
</evidence>
<proteinExistence type="inferred from homology"/>
<dbReference type="AlphaFoldDB" id="C6I0P5"/>
<comment type="subcellular location">
    <subcellularLocation>
        <location evidence="1 14">Cell membrane</location>
        <topology evidence="1 14">Multi-pass membrane protein</topology>
    </subcellularLocation>
</comment>
<comment type="similarity">
    <text evidence="2 14">Belongs to the UppP family.</text>
</comment>
<protein>
    <recommendedName>
        <fullName evidence="4 14">Undecaprenyl-diphosphatase</fullName>
        <ecNumber evidence="3 14">3.6.1.27</ecNumber>
    </recommendedName>
    <alternativeName>
        <fullName evidence="12 14">Bacitracin resistance protein</fullName>
    </alternativeName>
    <alternativeName>
        <fullName evidence="11 14">Undecaprenyl pyrophosphate phosphatase</fullName>
    </alternativeName>
</protein>
<evidence type="ECO:0000256" key="4">
    <source>
        <dbReference type="ARBA" id="ARBA00021581"/>
    </source>
</evidence>
<organism evidence="15 16">
    <name type="scientific">Leptospirillum ferrodiazotrophum</name>
    <dbReference type="NCBI Taxonomy" id="412449"/>
    <lineage>
        <taxon>Bacteria</taxon>
        <taxon>Pseudomonadati</taxon>
        <taxon>Nitrospirota</taxon>
        <taxon>Nitrospiria</taxon>
        <taxon>Nitrospirales</taxon>
        <taxon>Nitrospiraceae</taxon>
        <taxon>Leptospirillum</taxon>
    </lineage>
</organism>
<evidence type="ECO:0000256" key="14">
    <source>
        <dbReference type="HAMAP-Rule" id="MF_01006"/>
    </source>
</evidence>
<dbReference type="GO" id="GO:0071555">
    <property type="term" value="P:cell wall organization"/>
    <property type="evidence" value="ECO:0007669"/>
    <property type="project" value="UniProtKB-KW"/>
</dbReference>
<evidence type="ECO:0000256" key="10">
    <source>
        <dbReference type="ARBA" id="ARBA00023251"/>
    </source>
</evidence>
<dbReference type="HAMAP" id="MF_01006">
    <property type="entry name" value="Undec_diphosphatase"/>
    <property type="match status" value="1"/>
</dbReference>
<keyword evidence="14" id="KW-0961">Cell wall biogenesis/degradation</keyword>
<evidence type="ECO:0000256" key="7">
    <source>
        <dbReference type="ARBA" id="ARBA00022801"/>
    </source>
</evidence>
<dbReference type="PANTHER" id="PTHR30622">
    <property type="entry name" value="UNDECAPRENYL-DIPHOSPHATASE"/>
    <property type="match status" value="1"/>
</dbReference>
<feature type="transmembrane region" description="Helical" evidence="14">
    <location>
        <begin position="117"/>
        <end position="138"/>
    </location>
</feature>